<evidence type="ECO:0000256" key="1">
    <source>
        <dbReference type="ARBA" id="ARBA00010954"/>
    </source>
</evidence>
<feature type="non-terminal residue" evidence="2">
    <location>
        <position position="1"/>
    </location>
</feature>
<dbReference type="PANTHER" id="PTHR12832">
    <property type="entry name" value="TESTIS-SPECIFIC PROTEIN PBS13 T-COMPLEX 11"/>
    <property type="match status" value="1"/>
</dbReference>
<dbReference type="EMBL" id="QDEB01017326">
    <property type="protein sequence ID" value="RZC41418.1"/>
    <property type="molecule type" value="Genomic_DNA"/>
</dbReference>
<accession>A0A482WAL0</accession>
<sequence length="282" mass="32113">TLDLMKLDMANFTLQMARPDIIACSVELERKKFADFLAVQSDGLEHTKKWLLKHIDTSEPPPSNVASYESYIRNIVKKASWEAFIDLLDWEENEPYPETFMIDETRLRDLQMKTNRLTAIGTILLVTLSNAGPDLQSIAEFKASLKDHISILLQSVKTDKDLSEVLPNVAEQVINDVKDAQRKYQMIEMNDINETLLRQQILQISSSDHKIRGLVRQRMKEFFLDIIESSTAAPQKVPTGLTALQRELTAIAGQFLRIVSHNNTVFCIYYYDIVSAALPKPA</sequence>
<organism evidence="2 3">
    <name type="scientific">Asbolus verrucosus</name>
    <name type="common">Desert ironclad beetle</name>
    <dbReference type="NCBI Taxonomy" id="1661398"/>
    <lineage>
        <taxon>Eukaryota</taxon>
        <taxon>Metazoa</taxon>
        <taxon>Ecdysozoa</taxon>
        <taxon>Arthropoda</taxon>
        <taxon>Hexapoda</taxon>
        <taxon>Insecta</taxon>
        <taxon>Pterygota</taxon>
        <taxon>Neoptera</taxon>
        <taxon>Endopterygota</taxon>
        <taxon>Coleoptera</taxon>
        <taxon>Polyphaga</taxon>
        <taxon>Cucujiformia</taxon>
        <taxon>Tenebrionidae</taxon>
        <taxon>Pimeliinae</taxon>
        <taxon>Asbolus</taxon>
    </lineage>
</organism>
<dbReference type="PANTHER" id="PTHR12832:SF11">
    <property type="entry name" value="LD23868P"/>
    <property type="match status" value="1"/>
</dbReference>
<comment type="caution">
    <text evidence="2">The sequence shown here is derived from an EMBL/GenBank/DDBJ whole genome shotgun (WGS) entry which is preliminary data.</text>
</comment>
<keyword evidence="3" id="KW-1185">Reference proteome</keyword>
<gene>
    <name evidence="2" type="ORF">BDFB_011153</name>
</gene>
<reference evidence="2 3" key="1">
    <citation type="submission" date="2017-03" db="EMBL/GenBank/DDBJ databases">
        <title>Genome of the blue death feigning beetle - Asbolus verrucosus.</title>
        <authorList>
            <person name="Rider S.D."/>
        </authorList>
    </citation>
    <scope>NUCLEOTIDE SEQUENCE [LARGE SCALE GENOMIC DNA]</scope>
    <source>
        <strain evidence="2">Butters</strain>
        <tissue evidence="2">Head and leg muscle</tissue>
    </source>
</reference>
<dbReference type="AlphaFoldDB" id="A0A482WAL0"/>
<dbReference type="STRING" id="1661398.A0A482WAL0"/>
<dbReference type="Pfam" id="PF05794">
    <property type="entry name" value="Tcp11"/>
    <property type="match status" value="1"/>
</dbReference>
<proteinExistence type="inferred from homology"/>
<dbReference type="GO" id="GO:0007165">
    <property type="term" value="P:signal transduction"/>
    <property type="evidence" value="ECO:0007669"/>
    <property type="project" value="TreeGrafter"/>
</dbReference>
<evidence type="ECO:0000313" key="2">
    <source>
        <dbReference type="EMBL" id="RZC41418.1"/>
    </source>
</evidence>
<dbReference type="OrthoDB" id="276323at2759"/>
<dbReference type="Proteomes" id="UP000292052">
    <property type="component" value="Unassembled WGS sequence"/>
</dbReference>
<comment type="similarity">
    <text evidence="1">Belongs to the TCP11 family.</text>
</comment>
<dbReference type="InterPro" id="IPR008862">
    <property type="entry name" value="Tcp11"/>
</dbReference>
<evidence type="ECO:0000313" key="3">
    <source>
        <dbReference type="Proteomes" id="UP000292052"/>
    </source>
</evidence>
<protein>
    <submittedName>
        <fullName evidence="2">T-complex protein 11-like protein 1</fullName>
    </submittedName>
</protein>
<name>A0A482WAL0_ASBVE</name>